<gene>
    <name evidence="1" type="ordered locus">CLJU_c02510</name>
</gene>
<evidence type="ECO:0000313" key="1">
    <source>
        <dbReference type="EMBL" id="ADK13341.1"/>
    </source>
</evidence>
<evidence type="ECO:0000313" key="2">
    <source>
        <dbReference type="Proteomes" id="UP000001656"/>
    </source>
</evidence>
<reference evidence="1 2" key="1">
    <citation type="journal article" date="2010" name="Proc. Natl. Acad. Sci. U.S.A.">
        <title>Clostridium ljungdahlii represents a microbial production platform based on syngas.</title>
        <authorList>
            <person name="Kopke M."/>
            <person name="Held C."/>
            <person name="Hujer S."/>
            <person name="Liesegang H."/>
            <person name="Wiezer A."/>
            <person name="Wollherr A."/>
            <person name="Ehrenreich A."/>
            <person name="Liebl W."/>
            <person name="Gottschalk G."/>
            <person name="Durre P."/>
        </authorList>
    </citation>
    <scope>NUCLEOTIDE SEQUENCE [LARGE SCALE GENOMIC DNA]</scope>
    <source>
        <strain evidence="2">ATCC 55383 / DSM 13528 / PETC</strain>
    </source>
</reference>
<dbReference type="AlphaFoldDB" id="D8GL09"/>
<dbReference type="KEGG" id="clj:CLJU_c02510"/>
<proteinExistence type="predicted"/>
<protein>
    <submittedName>
        <fullName evidence="1">Uncharacterized protein</fullName>
    </submittedName>
</protein>
<dbReference type="Proteomes" id="UP000001656">
    <property type="component" value="Chromosome"/>
</dbReference>
<dbReference type="HOGENOM" id="CLU_3097372_0_0_9"/>
<sequence>MLYSIYSPSFMYVLVKNTIYNLYDEFIQIIKVKLSEYDFERNIEKYGERYI</sequence>
<organism evidence="1 2">
    <name type="scientific">Clostridium ljungdahlii (strain ATCC 55383 / DSM 13528 / PETC)</name>
    <dbReference type="NCBI Taxonomy" id="748727"/>
    <lineage>
        <taxon>Bacteria</taxon>
        <taxon>Bacillati</taxon>
        <taxon>Bacillota</taxon>
        <taxon>Clostridia</taxon>
        <taxon>Eubacteriales</taxon>
        <taxon>Clostridiaceae</taxon>
        <taxon>Clostridium</taxon>
    </lineage>
</organism>
<accession>D8GL09</accession>
<name>D8GL09_CLOLD</name>
<dbReference type="EMBL" id="CP001666">
    <property type="protein sequence ID" value="ADK13341.1"/>
    <property type="molecule type" value="Genomic_DNA"/>
</dbReference>